<protein>
    <recommendedName>
        <fullName evidence="3">DNA mismatch repair protein MutL</fullName>
    </recommendedName>
</protein>
<dbReference type="NCBIfam" id="NF040744">
    <property type="entry name" value="ornith_Or-4"/>
    <property type="match status" value="1"/>
</dbReference>
<proteinExistence type="predicted"/>
<evidence type="ECO:0008006" key="3">
    <source>
        <dbReference type="Google" id="ProtNLM"/>
    </source>
</evidence>
<accession>H2J2Q0</accession>
<dbReference type="Proteomes" id="UP000007161">
    <property type="component" value="Chromosome"/>
</dbReference>
<reference evidence="1 2" key="1">
    <citation type="journal article" date="2012" name="J. Bacteriol.">
        <title>Complete Genome Sequence of the Thermophilic, Piezophilic, Heterotrophic Bacterium Marinitoga piezophila KA3.</title>
        <authorList>
            <person name="Lucas S."/>
            <person name="Han J."/>
            <person name="Lapidus A."/>
            <person name="Cheng J.F."/>
            <person name="Goodwin L.A."/>
            <person name="Pitluck S."/>
            <person name="Peters L."/>
            <person name="Mikhailova N."/>
            <person name="Teshima H."/>
            <person name="Detter J.C."/>
            <person name="Han C."/>
            <person name="Tapia R."/>
            <person name="Land M."/>
            <person name="Hauser L."/>
            <person name="Kyrpides N.C."/>
            <person name="Ivanova N."/>
            <person name="Pagani I."/>
            <person name="Vannier P."/>
            <person name="Oger P."/>
            <person name="Bartlett D.H."/>
            <person name="Noll K.M."/>
            <person name="Woyke T."/>
            <person name="Jebbar M."/>
        </authorList>
    </citation>
    <scope>NUCLEOTIDE SEQUENCE [LARGE SCALE GENOMIC DNA]</scope>
    <source>
        <strain evidence="2">DSM 14283 / JCM 11233 / KA3</strain>
    </source>
</reference>
<dbReference type="InterPro" id="IPR006230">
    <property type="entry name" value="MutL"/>
</dbReference>
<evidence type="ECO:0000313" key="2">
    <source>
        <dbReference type="Proteomes" id="UP000007161"/>
    </source>
</evidence>
<dbReference type="OrthoDB" id="9769453at2"/>
<gene>
    <name evidence="1" type="ordered locus">Marpi_0034</name>
</gene>
<evidence type="ECO:0000313" key="1">
    <source>
        <dbReference type="EMBL" id="AEX84494.1"/>
    </source>
</evidence>
<dbReference type="NCBIfam" id="TIGR01319">
    <property type="entry name" value="glmL_fam"/>
    <property type="match status" value="1"/>
</dbReference>
<dbReference type="RefSeq" id="WP_014295566.1">
    <property type="nucleotide sequence ID" value="NC_016751.1"/>
</dbReference>
<dbReference type="HOGENOM" id="CLU_046680_0_0_0"/>
<dbReference type="Pfam" id="PF13941">
    <property type="entry name" value="MutL"/>
    <property type="match status" value="1"/>
</dbReference>
<dbReference type="STRING" id="443254.Marpi_0034"/>
<dbReference type="AlphaFoldDB" id="H2J2Q0"/>
<dbReference type="EMBL" id="CP003257">
    <property type="protein sequence ID" value="AEX84494.1"/>
    <property type="molecule type" value="Genomic_DNA"/>
</dbReference>
<dbReference type="PIRSF" id="PIRSF004729">
    <property type="entry name" value="MutL"/>
    <property type="match status" value="1"/>
</dbReference>
<name>H2J2Q0_MARPK</name>
<dbReference type="KEGG" id="mpz:Marpi_0034"/>
<organism evidence="1 2">
    <name type="scientific">Marinitoga piezophila (strain DSM 14283 / JCM 11233 / KA3)</name>
    <dbReference type="NCBI Taxonomy" id="443254"/>
    <lineage>
        <taxon>Bacteria</taxon>
        <taxon>Thermotogati</taxon>
        <taxon>Thermotogota</taxon>
        <taxon>Thermotogae</taxon>
        <taxon>Petrotogales</taxon>
        <taxon>Petrotogaceae</taxon>
        <taxon>Marinitoga</taxon>
    </lineage>
</organism>
<sequence length="455" mass="50770">MKIDLVTAEIGSTTTIVTLFDKIDTKKPIILSQGEHYTTINEGDITIGIERALKIAEERLGEKVEWNKFLATSSAAGGLKMTVHGLVYDMTVKASREAALGAGGVIKYITAGKMRKSHLKKILEIKPNVIFLAGGVDYGEEETVLHNAELLRNLPINVPVIYAGNVAVVDEIREIFEDSGKKLYITENVYPKVDQLNVEPARKVIQEVFSEHIIHAPGMEKIEEYVDEKIIPTPAAVMRTTQLLSELYKDVLTVDIGGATTDVDSVTEGDPEIQSIMINPEPVAKRTVEGDMGVFVNAHTVIELIGEKELRKRFENFDKLVEEISPYPKTIENEKFMAALAEYCFVEGIRRHAGRKKHIYTPLGRKTIAQGKDLTAIKYIFGTGGVLTRSKFNKTIIKSIIGQHKHHPDELLPKEIKKIGYDKNYIFAPIGVISTIDKEIAINILKEDIEFFNID</sequence>
<keyword evidence="2" id="KW-1185">Reference proteome</keyword>
<dbReference type="eggNOG" id="COG0849">
    <property type="taxonomic scope" value="Bacteria"/>
</dbReference>
<reference evidence="2" key="2">
    <citation type="submission" date="2012-01" db="EMBL/GenBank/DDBJ databases">
        <title>Complete sequence of chromosome of Marinitoga piezophila KA3.</title>
        <authorList>
            <person name="Lucas S."/>
            <person name="Han J."/>
            <person name="Lapidus A."/>
            <person name="Cheng J.-F."/>
            <person name="Goodwin L."/>
            <person name="Pitluck S."/>
            <person name="Peters L."/>
            <person name="Mikhailova N."/>
            <person name="Teshima H."/>
            <person name="Detter J.C."/>
            <person name="Han C."/>
            <person name="Tapia R."/>
            <person name="Land M."/>
            <person name="Hauser L."/>
            <person name="Kyrpides N."/>
            <person name="Ivanova N."/>
            <person name="Pagani I."/>
            <person name="Jebbar M."/>
            <person name="Vannier P."/>
            <person name="Oger P."/>
            <person name="Cario A."/>
            <person name="Bartlett D."/>
            <person name="Noll K.M."/>
            <person name="Woyke T."/>
        </authorList>
    </citation>
    <scope>NUCLEOTIDE SEQUENCE [LARGE SCALE GENOMIC DNA]</scope>
    <source>
        <strain evidence="2">DSM 14283 / JCM 11233 / KA3</strain>
    </source>
</reference>